<dbReference type="EMBL" id="LAVV01015181">
    <property type="protein sequence ID" value="KNZ44087.1"/>
    <property type="molecule type" value="Genomic_DNA"/>
</dbReference>
<sequence>MVSISAVYEQVERKNLNSSAMETALVHPVWSMPNYFQNHQNKNPLDVISTMSLIYVLIIPLSSMTQPNTPRSRIKNQILFLMQITVHEKLSSVVDKYTSATIQIKFQGTMCFCRFDLFDKLFDLKTAPPPTNLQALQVLFNKISEWLSNLGKFSTTIPPLVELLFLKILVLPPPKYLVLRSFRTYPSNFLENKTSLLVKFRSSLLLCITN</sequence>
<name>A0A0L6U6X3_9BASI</name>
<reference evidence="1 2" key="1">
    <citation type="submission" date="2015-08" db="EMBL/GenBank/DDBJ databases">
        <title>Next Generation Sequencing and Analysis of the Genome of Puccinia sorghi L Schw, the Causal Agent of Maize Common Rust.</title>
        <authorList>
            <person name="Rochi L."/>
            <person name="Burguener G."/>
            <person name="Darino M."/>
            <person name="Turjanski A."/>
            <person name="Kreff E."/>
            <person name="Dieguez M.J."/>
            <person name="Sacco F."/>
        </authorList>
    </citation>
    <scope>NUCLEOTIDE SEQUENCE [LARGE SCALE GENOMIC DNA]</scope>
    <source>
        <strain evidence="1 2">RO10H11247</strain>
    </source>
</reference>
<keyword evidence="2" id="KW-1185">Reference proteome</keyword>
<dbReference type="Proteomes" id="UP000037035">
    <property type="component" value="Unassembled WGS sequence"/>
</dbReference>
<proteinExistence type="predicted"/>
<protein>
    <submittedName>
        <fullName evidence="1">Uncharacterized protein</fullName>
    </submittedName>
</protein>
<evidence type="ECO:0000313" key="2">
    <source>
        <dbReference type="Proteomes" id="UP000037035"/>
    </source>
</evidence>
<comment type="caution">
    <text evidence="1">The sequence shown here is derived from an EMBL/GenBank/DDBJ whole genome shotgun (WGS) entry which is preliminary data.</text>
</comment>
<gene>
    <name evidence="1" type="ORF">VP01_951g7</name>
</gene>
<organism evidence="1 2">
    <name type="scientific">Puccinia sorghi</name>
    <dbReference type="NCBI Taxonomy" id="27349"/>
    <lineage>
        <taxon>Eukaryota</taxon>
        <taxon>Fungi</taxon>
        <taxon>Dikarya</taxon>
        <taxon>Basidiomycota</taxon>
        <taxon>Pucciniomycotina</taxon>
        <taxon>Pucciniomycetes</taxon>
        <taxon>Pucciniales</taxon>
        <taxon>Pucciniaceae</taxon>
        <taxon>Puccinia</taxon>
    </lineage>
</organism>
<evidence type="ECO:0000313" key="1">
    <source>
        <dbReference type="EMBL" id="KNZ44087.1"/>
    </source>
</evidence>
<accession>A0A0L6U6X3</accession>
<dbReference type="VEuPathDB" id="FungiDB:VP01_951g7"/>
<dbReference type="AlphaFoldDB" id="A0A0L6U6X3"/>